<keyword evidence="7 10" id="KW-0862">Zinc</keyword>
<dbReference type="GO" id="GO:0005737">
    <property type="term" value="C:cytoplasm"/>
    <property type="evidence" value="ECO:0007669"/>
    <property type="project" value="UniProtKB-SubCell"/>
</dbReference>
<keyword evidence="9 10" id="KW-0342">GTP-binding</keyword>
<dbReference type="Pfam" id="PF03193">
    <property type="entry name" value="RsgA_GTPase"/>
    <property type="match status" value="1"/>
</dbReference>
<evidence type="ECO:0000256" key="10">
    <source>
        <dbReference type="HAMAP-Rule" id="MF_01820"/>
    </source>
</evidence>
<comment type="caution">
    <text evidence="14">The sequence shown here is derived from an EMBL/GenBank/DDBJ whole genome shotgun (WGS) entry which is preliminary data.</text>
</comment>
<sequence>MKGQIFKIHSDFYYVDTAQGTYECKIREVLKKRKDAIVVGDFVELEQLNENSKQAFVSKVLPRKSFIPRPKVANVNQVIIVCALKEPELDFEQLNRYLSFCEYYNLHPVLCFNKNDLEGEEEIIAKIKKIYEPLNYDIIFTSALEGNGIQDFKALLKDRTTVLCGSSGVGKSSLINAIRPDLNLKTKQVSEKTERGTHTTRHCEIITLENNARIVDTPGFSQLRFDFLMPADVGLLFREIIEIQKQYGACKFSDCIHEHENGCTVQLHPEMMDETRYNSYLQFVKEAKEYKKQVTYSGKKTESKSKFVHNKQITKISSKKRQTSRRKSNQDIDKELNE</sequence>
<evidence type="ECO:0000313" key="14">
    <source>
        <dbReference type="EMBL" id="HIU92947.1"/>
    </source>
</evidence>
<dbReference type="NCBIfam" id="TIGR00157">
    <property type="entry name" value="ribosome small subunit-dependent GTPase A"/>
    <property type="match status" value="1"/>
</dbReference>
<comment type="function">
    <text evidence="10">One of several proteins that assist in the late maturation steps of the functional core of the 30S ribosomal subunit. Helps release RbfA from mature subunits. May play a role in the assembly of ribosomal proteins into the subunit. Circularly permuted GTPase that catalyzes slow GTP hydrolysis, GTPase activity is stimulated by the 30S ribosomal subunit.</text>
</comment>
<evidence type="ECO:0000259" key="13">
    <source>
        <dbReference type="PROSITE" id="PS51721"/>
    </source>
</evidence>
<dbReference type="InterPro" id="IPR012340">
    <property type="entry name" value="NA-bd_OB-fold"/>
</dbReference>
<dbReference type="SUPFAM" id="SSF52540">
    <property type="entry name" value="P-loop containing nucleoside triphosphate hydrolases"/>
    <property type="match status" value="1"/>
</dbReference>
<evidence type="ECO:0000256" key="11">
    <source>
        <dbReference type="SAM" id="MobiDB-lite"/>
    </source>
</evidence>
<feature type="domain" description="EngC GTPase" evidence="12">
    <location>
        <begin position="73"/>
        <end position="221"/>
    </location>
</feature>
<dbReference type="InterPro" id="IPR030378">
    <property type="entry name" value="G_CP_dom"/>
</dbReference>
<dbReference type="PANTHER" id="PTHR32120:SF11">
    <property type="entry name" value="SMALL RIBOSOMAL SUBUNIT BIOGENESIS GTPASE RSGA 1, MITOCHONDRIAL-RELATED"/>
    <property type="match status" value="1"/>
</dbReference>
<evidence type="ECO:0000256" key="8">
    <source>
        <dbReference type="ARBA" id="ARBA00022884"/>
    </source>
</evidence>
<evidence type="ECO:0000256" key="1">
    <source>
        <dbReference type="ARBA" id="ARBA00022490"/>
    </source>
</evidence>
<feature type="binding site" evidence="10">
    <location>
        <begin position="165"/>
        <end position="173"/>
    </location>
    <ligand>
        <name>GTP</name>
        <dbReference type="ChEBI" id="CHEBI:37565"/>
    </ligand>
</feature>
<feature type="compositionally biased region" description="Basic and acidic residues" evidence="11">
    <location>
        <begin position="328"/>
        <end position="338"/>
    </location>
</feature>
<keyword evidence="5 10" id="KW-0547">Nucleotide-binding</keyword>
<organism evidence="14 15">
    <name type="scientific">Candidatus Limenecus avicola</name>
    <dbReference type="NCBI Taxonomy" id="2840847"/>
    <lineage>
        <taxon>Bacteria</taxon>
        <taxon>Bacillati</taxon>
        <taxon>Bacillota</taxon>
        <taxon>Clostridia</taxon>
        <taxon>Eubacteriales</taxon>
        <taxon>Clostridiaceae</taxon>
        <taxon>Clostridiaceae incertae sedis</taxon>
        <taxon>Candidatus Limenecus</taxon>
    </lineage>
</organism>
<dbReference type="Gene3D" id="2.40.50.140">
    <property type="entry name" value="Nucleic acid-binding proteins"/>
    <property type="match status" value="1"/>
</dbReference>
<dbReference type="Gene3D" id="3.40.50.300">
    <property type="entry name" value="P-loop containing nucleotide triphosphate hydrolases"/>
    <property type="match status" value="1"/>
</dbReference>
<name>A0A9D1N1A6_9CLOT</name>
<dbReference type="PANTHER" id="PTHR32120">
    <property type="entry name" value="SMALL RIBOSOMAL SUBUNIT BIOGENESIS GTPASE RSGA"/>
    <property type="match status" value="1"/>
</dbReference>
<comment type="subcellular location">
    <subcellularLocation>
        <location evidence="10">Cytoplasm</location>
    </subcellularLocation>
</comment>
<keyword evidence="3 10" id="KW-0479">Metal-binding</keyword>
<evidence type="ECO:0000256" key="9">
    <source>
        <dbReference type="ARBA" id="ARBA00023134"/>
    </source>
</evidence>
<feature type="domain" description="CP-type G" evidence="13">
    <location>
        <begin position="64"/>
        <end position="223"/>
    </location>
</feature>
<dbReference type="PROSITE" id="PS51721">
    <property type="entry name" value="G_CP"/>
    <property type="match status" value="1"/>
</dbReference>
<comment type="similarity">
    <text evidence="10">Belongs to the TRAFAC class YlqF/YawG GTPase family. RsgA subfamily.</text>
</comment>
<dbReference type="CDD" id="cd01854">
    <property type="entry name" value="YjeQ_EngC"/>
    <property type="match status" value="1"/>
</dbReference>
<evidence type="ECO:0000256" key="5">
    <source>
        <dbReference type="ARBA" id="ARBA00022741"/>
    </source>
</evidence>
<evidence type="ECO:0000256" key="4">
    <source>
        <dbReference type="ARBA" id="ARBA00022730"/>
    </source>
</evidence>
<keyword evidence="6 10" id="KW-0378">Hydrolase</keyword>
<keyword evidence="2 10" id="KW-0690">Ribosome biogenesis</keyword>
<dbReference type="GO" id="GO:0046872">
    <property type="term" value="F:metal ion binding"/>
    <property type="evidence" value="ECO:0007669"/>
    <property type="project" value="UniProtKB-KW"/>
</dbReference>
<keyword evidence="4 10" id="KW-0699">rRNA-binding</keyword>
<dbReference type="GO" id="GO:0019843">
    <property type="term" value="F:rRNA binding"/>
    <property type="evidence" value="ECO:0007669"/>
    <property type="project" value="UniProtKB-KW"/>
</dbReference>
<reference evidence="14" key="1">
    <citation type="submission" date="2020-10" db="EMBL/GenBank/DDBJ databases">
        <authorList>
            <person name="Gilroy R."/>
        </authorList>
    </citation>
    <scope>NUCLEOTIDE SEQUENCE</scope>
    <source>
        <strain evidence="14">CHK154-7741</strain>
    </source>
</reference>
<dbReference type="InterPro" id="IPR010914">
    <property type="entry name" value="RsgA_GTPase_dom"/>
</dbReference>
<keyword evidence="8 10" id="KW-0694">RNA-binding</keyword>
<reference evidence="14" key="2">
    <citation type="journal article" date="2021" name="PeerJ">
        <title>Extensive microbial diversity within the chicken gut microbiome revealed by metagenomics and culture.</title>
        <authorList>
            <person name="Gilroy R."/>
            <person name="Ravi A."/>
            <person name="Getino M."/>
            <person name="Pursley I."/>
            <person name="Horton D.L."/>
            <person name="Alikhan N.F."/>
            <person name="Baker D."/>
            <person name="Gharbi K."/>
            <person name="Hall N."/>
            <person name="Watson M."/>
            <person name="Adriaenssens E.M."/>
            <person name="Foster-Nyarko E."/>
            <person name="Jarju S."/>
            <person name="Secka A."/>
            <person name="Antonio M."/>
            <person name="Oren A."/>
            <person name="Chaudhuri R.R."/>
            <person name="La Ragione R."/>
            <person name="Hildebrand F."/>
            <person name="Pallen M.J."/>
        </authorList>
    </citation>
    <scope>NUCLEOTIDE SEQUENCE</scope>
    <source>
        <strain evidence="14">CHK154-7741</strain>
    </source>
</reference>
<comment type="subunit">
    <text evidence="10">Monomer. Associates with 30S ribosomal subunit, binds 16S rRNA.</text>
</comment>
<dbReference type="Proteomes" id="UP000886748">
    <property type="component" value="Unassembled WGS sequence"/>
</dbReference>
<dbReference type="Pfam" id="PF16745">
    <property type="entry name" value="RsgA_N"/>
    <property type="match status" value="1"/>
</dbReference>
<evidence type="ECO:0000313" key="15">
    <source>
        <dbReference type="Proteomes" id="UP000886748"/>
    </source>
</evidence>
<feature type="binding site" evidence="10">
    <location>
        <position position="257"/>
    </location>
    <ligand>
        <name>Zn(2+)</name>
        <dbReference type="ChEBI" id="CHEBI:29105"/>
    </ligand>
</feature>
<dbReference type="HAMAP" id="MF_01820">
    <property type="entry name" value="GTPase_RsgA"/>
    <property type="match status" value="1"/>
</dbReference>
<feature type="binding site" evidence="10">
    <location>
        <position position="263"/>
    </location>
    <ligand>
        <name>Zn(2+)</name>
        <dbReference type="ChEBI" id="CHEBI:29105"/>
    </ligand>
</feature>
<dbReference type="InterPro" id="IPR004881">
    <property type="entry name" value="Ribosome_biogen_GTPase_RsgA"/>
</dbReference>
<evidence type="ECO:0000256" key="3">
    <source>
        <dbReference type="ARBA" id="ARBA00022723"/>
    </source>
</evidence>
<evidence type="ECO:0000256" key="6">
    <source>
        <dbReference type="ARBA" id="ARBA00022801"/>
    </source>
</evidence>
<evidence type="ECO:0000259" key="12">
    <source>
        <dbReference type="PROSITE" id="PS50936"/>
    </source>
</evidence>
<evidence type="ECO:0000256" key="2">
    <source>
        <dbReference type="ARBA" id="ARBA00022517"/>
    </source>
</evidence>
<dbReference type="GO" id="GO:0005525">
    <property type="term" value="F:GTP binding"/>
    <property type="evidence" value="ECO:0007669"/>
    <property type="project" value="UniProtKB-UniRule"/>
</dbReference>
<evidence type="ECO:0000256" key="7">
    <source>
        <dbReference type="ARBA" id="ARBA00022833"/>
    </source>
</evidence>
<proteinExistence type="inferred from homology"/>
<dbReference type="GO" id="GO:0003924">
    <property type="term" value="F:GTPase activity"/>
    <property type="evidence" value="ECO:0007669"/>
    <property type="project" value="UniProtKB-UniRule"/>
</dbReference>
<feature type="binding site" evidence="10">
    <location>
        <position position="255"/>
    </location>
    <ligand>
        <name>Zn(2+)</name>
        <dbReference type="ChEBI" id="CHEBI:29105"/>
    </ligand>
</feature>
<comment type="cofactor">
    <cofactor evidence="10">
        <name>Zn(2+)</name>
        <dbReference type="ChEBI" id="CHEBI:29105"/>
    </cofactor>
    <text evidence="10">Binds 1 zinc ion per subunit.</text>
</comment>
<dbReference type="InterPro" id="IPR031944">
    <property type="entry name" value="RsgA_N"/>
</dbReference>
<dbReference type="EC" id="3.6.1.-" evidence="10"/>
<keyword evidence="1 10" id="KW-0963">Cytoplasm</keyword>
<protein>
    <recommendedName>
        <fullName evidence="10">Small ribosomal subunit biogenesis GTPase RsgA</fullName>
        <ecNumber evidence="10">3.6.1.-</ecNumber>
    </recommendedName>
</protein>
<feature type="region of interest" description="Disordered" evidence="11">
    <location>
        <begin position="311"/>
        <end position="338"/>
    </location>
</feature>
<dbReference type="GO" id="GO:0042274">
    <property type="term" value="P:ribosomal small subunit biogenesis"/>
    <property type="evidence" value="ECO:0007669"/>
    <property type="project" value="UniProtKB-UniRule"/>
</dbReference>
<feature type="compositionally biased region" description="Basic residues" evidence="11">
    <location>
        <begin position="317"/>
        <end position="327"/>
    </location>
</feature>
<dbReference type="AlphaFoldDB" id="A0A9D1N1A6"/>
<dbReference type="SUPFAM" id="SSF50249">
    <property type="entry name" value="Nucleic acid-binding proteins"/>
    <property type="match status" value="1"/>
</dbReference>
<gene>
    <name evidence="10 14" type="primary">rsgA</name>
    <name evidence="14" type="ORF">IAD26_07430</name>
</gene>
<dbReference type="InterPro" id="IPR027417">
    <property type="entry name" value="P-loop_NTPase"/>
</dbReference>
<dbReference type="CDD" id="cd04466">
    <property type="entry name" value="S1_YloQ_GTPase"/>
    <property type="match status" value="1"/>
</dbReference>
<dbReference type="Gene3D" id="1.10.40.50">
    <property type="entry name" value="Probable gtpase engc, domain 3"/>
    <property type="match status" value="1"/>
</dbReference>
<dbReference type="PROSITE" id="PS50936">
    <property type="entry name" value="ENGC_GTPASE"/>
    <property type="match status" value="1"/>
</dbReference>
<accession>A0A9D1N1A6</accession>
<dbReference type="EMBL" id="DVOD01000055">
    <property type="protein sequence ID" value="HIU92947.1"/>
    <property type="molecule type" value="Genomic_DNA"/>
</dbReference>
<feature type="binding site" evidence="10">
    <location>
        <position position="250"/>
    </location>
    <ligand>
        <name>Zn(2+)</name>
        <dbReference type="ChEBI" id="CHEBI:29105"/>
    </ligand>
</feature>
<feature type="binding site" evidence="10">
    <location>
        <begin position="113"/>
        <end position="116"/>
    </location>
    <ligand>
        <name>GTP</name>
        <dbReference type="ChEBI" id="CHEBI:37565"/>
    </ligand>
</feature>